<dbReference type="Proteomes" id="UP001197974">
    <property type="component" value="Chromosome"/>
</dbReference>
<dbReference type="InterPro" id="IPR023845">
    <property type="entry name" value="DUF3817_TM"/>
</dbReference>
<evidence type="ECO:0000259" key="7">
    <source>
        <dbReference type="Pfam" id="PF12823"/>
    </source>
</evidence>
<keyword evidence="4 6" id="KW-1133">Transmembrane helix</keyword>
<dbReference type="RefSeq" id="WP_226543078.1">
    <property type="nucleotide sequence ID" value="NZ_CP129013.1"/>
</dbReference>
<dbReference type="PANTHER" id="PTHR40077:SF1">
    <property type="entry name" value="MEMBRANE PROTEIN"/>
    <property type="match status" value="1"/>
</dbReference>
<evidence type="ECO:0000256" key="6">
    <source>
        <dbReference type="SAM" id="Phobius"/>
    </source>
</evidence>
<feature type="transmembrane region" description="Helical" evidence="6">
    <location>
        <begin position="40"/>
        <end position="62"/>
    </location>
</feature>
<feature type="transmembrane region" description="Helical" evidence="6">
    <location>
        <begin position="12"/>
        <end position="34"/>
    </location>
</feature>
<comment type="subcellular location">
    <subcellularLocation>
        <location evidence="1">Cell membrane</location>
        <topology evidence="1">Multi-pass membrane protein</topology>
    </subcellularLocation>
</comment>
<dbReference type="EMBL" id="CP129013">
    <property type="protein sequence ID" value="WLR41816.1"/>
    <property type="molecule type" value="Genomic_DNA"/>
</dbReference>
<evidence type="ECO:0000256" key="2">
    <source>
        <dbReference type="ARBA" id="ARBA00022475"/>
    </source>
</evidence>
<proteinExistence type="predicted"/>
<evidence type="ECO:0000313" key="9">
    <source>
        <dbReference type="Proteomes" id="UP001197974"/>
    </source>
</evidence>
<evidence type="ECO:0000256" key="3">
    <source>
        <dbReference type="ARBA" id="ARBA00022692"/>
    </source>
</evidence>
<keyword evidence="2" id="KW-1003">Cell membrane</keyword>
<keyword evidence="9" id="KW-1185">Reference proteome</keyword>
<evidence type="ECO:0000256" key="4">
    <source>
        <dbReference type="ARBA" id="ARBA00022989"/>
    </source>
</evidence>
<evidence type="ECO:0000256" key="5">
    <source>
        <dbReference type="ARBA" id="ARBA00023136"/>
    </source>
</evidence>
<dbReference type="PANTHER" id="PTHR40077">
    <property type="entry name" value="MEMBRANE PROTEIN-RELATED"/>
    <property type="match status" value="1"/>
</dbReference>
<evidence type="ECO:0000313" key="8">
    <source>
        <dbReference type="EMBL" id="WLR41816.1"/>
    </source>
</evidence>
<accession>A0ABY9JR02</accession>
<dbReference type="Pfam" id="PF12823">
    <property type="entry name" value="DUF3817"/>
    <property type="match status" value="1"/>
</dbReference>
<sequence>MWKTTSGQFRLAGMIEGLSYLVLLFIAMPLKYFFDIPEAVSIVGMAHGVLFVIYMIMIFWVTIKIRWPFRWLAGAVIVALIPFGYFVYDAKLIKSNVMNDTVI</sequence>
<keyword evidence="5 6" id="KW-0472">Membrane</keyword>
<evidence type="ECO:0000256" key="1">
    <source>
        <dbReference type="ARBA" id="ARBA00004651"/>
    </source>
</evidence>
<reference evidence="8 9" key="1">
    <citation type="submission" date="2023-06" db="EMBL/GenBank/DDBJ databases">
        <title>Five Gram-positive bacteria isolated from mangrove sediments in Shenzhen, Guangdong, China.</title>
        <authorList>
            <person name="Yu S."/>
            <person name="Zheng W."/>
            <person name="Huang Y."/>
        </authorList>
    </citation>
    <scope>NUCLEOTIDE SEQUENCE [LARGE SCALE GENOMIC DNA]</scope>
    <source>
        <strain evidence="8 9">SaN35-3</strain>
    </source>
</reference>
<dbReference type="NCBIfam" id="TIGR03954">
    <property type="entry name" value="integ_memb_HG"/>
    <property type="match status" value="1"/>
</dbReference>
<feature type="domain" description="DUF3817" evidence="7">
    <location>
        <begin position="8"/>
        <end position="92"/>
    </location>
</feature>
<gene>
    <name evidence="8" type="ORF">LC087_13320</name>
</gene>
<protein>
    <submittedName>
        <fullName evidence="8">DUF3817 domain-containing protein</fullName>
    </submittedName>
</protein>
<name>A0ABY9JR02_9BACI</name>
<organism evidence="8 9">
    <name type="scientific">Bacillus carboniphilus</name>
    <dbReference type="NCBI Taxonomy" id="86663"/>
    <lineage>
        <taxon>Bacteria</taxon>
        <taxon>Bacillati</taxon>
        <taxon>Bacillota</taxon>
        <taxon>Bacilli</taxon>
        <taxon>Bacillales</taxon>
        <taxon>Bacillaceae</taxon>
        <taxon>Bacillus</taxon>
    </lineage>
</organism>
<feature type="transmembrane region" description="Helical" evidence="6">
    <location>
        <begin position="69"/>
        <end position="88"/>
    </location>
</feature>
<keyword evidence="3 6" id="KW-0812">Transmembrane</keyword>